<dbReference type="GO" id="GO:0019305">
    <property type="term" value="P:dTDP-rhamnose biosynthetic process"/>
    <property type="evidence" value="ECO:0007669"/>
    <property type="project" value="TreeGrafter"/>
</dbReference>
<dbReference type="GO" id="GO:0008831">
    <property type="term" value="F:dTDP-4-dehydrorhamnose reductase activity"/>
    <property type="evidence" value="ECO:0007669"/>
    <property type="project" value="UniProtKB-EC"/>
</dbReference>
<dbReference type="EC" id="1.1.1.133" evidence="2"/>
<dbReference type="PANTHER" id="PTHR10491:SF4">
    <property type="entry name" value="METHIONINE ADENOSYLTRANSFERASE 2 SUBUNIT BETA"/>
    <property type="match status" value="1"/>
</dbReference>
<sequence length="304" mass="32617">MTAGKAGGRVLILGAGGQLGAELARQFQDSRADAWEVKAMSRAEVDFSDLEAVRQVVRIFAPAVTINAAAYTAVDRAEAERDLAFAVNAAAPSALAEEMARLGGWLVHYSTDYVFDGSGALPWRETDPTGPLNVYGASKLAGEQAIVAAGAKHLVFRTSWVYAAEGRNFLHTMLRLGRERERLTIVADQIGAPTTAEALAEATLAVVEQVVDGREPEAGVYHLACAGETSWHGFAEAIFAAFAERQRPPVVAPIPTEQYPTPAQRPRNSRLSCDRFAGEFGERLPEWRAALAHVAAKIMAGTKT</sequence>
<name>E6QKB3_9ZZZZ</name>
<comment type="caution">
    <text evidence="2">The sequence shown here is derived from an EMBL/GenBank/DDBJ whole genome shotgun (WGS) entry which is preliminary data.</text>
</comment>
<protein>
    <submittedName>
        <fullName evidence="2">dTDP-4-dehydrorhamnose reductase (DTDP-4-keto-L-rhamnose reductase) (DTDP-6-deoxy-L-mannose dehydrogenase) (DTDP-L-rhamnose synthetase)</fullName>
        <ecNumber evidence="2">1.1.1.133</ecNumber>
    </submittedName>
</protein>
<dbReference type="CDD" id="cd05254">
    <property type="entry name" value="dTDP_HR_like_SDR_e"/>
    <property type="match status" value="1"/>
</dbReference>
<dbReference type="GO" id="GO:0005829">
    <property type="term" value="C:cytosol"/>
    <property type="evidence" value="ECO:0007669"/>
    <property type="project" value="TreeGrafter"/>
</dbReference>
<gene>
    <name evidence="2" type="primary">rfbD</name>
    <name evidence="2" type="ORF">CARN6_1050</name>
</gene>
<dbReference type="NCBIfam" id="TIGR01214">
    <property type="entry name" value="rmlD"/>
    <property type="match status" value="1"/>
</dbReference>
<dbReference type="EMBL" id="CABQ01000122">
    <property type="protein sequence ID" value="CBI07680.1"/>
    <property type="molecule type" value="Genomic_DNA"/>
</dbReference>
<feature type="domain" description="RmlD-like substrate binding" evidence="1">
    <location>
        <begin position="9"/>
        <end position="297"/>
    </location>
</feature>
<proteinExistence type="predicted"/>
<evidence type="ECO:0000313" key="2">
    <source>
        <dbReference type="EMBL" id="CBI07680.1"/>
    </source>
</evidence>
<dbReference type="Gene3D" id="3.40.50.720">
    <property type="entry name" value="NAD(P)-binding Rossmann-like Domain"/>
    <property type="match status" value="1"/>
</dbReference>
<dbReference type="SUPFAM" id="SSF51735">
    <property type="entry name" value="NAD(P)-binding Rossmann-fold domains"/>
    <property type="match status" value="1"/>
</dbReference>
<dbReference type="InterPro" id="IPR036291">
    <property type="entry name" value="NAD(P)-bd_dom_sf"/>
</dbReference>
<reference evidence="2" key="1">
    <citation type="submission" date="2009-10" db="EMBL/GenBank/DDBJ databases">
        <title>Diversity of trophic interactions inside an arsenic-rich microbial ecosystem.</title>
        <authorList>
            <person name="Bertin P.N."/>
            <person name="Heinrich-Salmeron A."/>
            <person name="Pelletier E."/>
            <person name="Goulhen-Chollet F."/>
            <person name="Arsene-Ploetze F."/>
            <person name="Gallien S."/>
            <person name="Calteau A."/>
            <person name="Vallenet D."/>
            <person name="Casiot C."/>
            <person name="Chane-Woon-Ming B."/>
            <person name="Giloteaux L."/>
            <person name="Barakat M."/>
            <person name="Bonnefoy V."/>
            <person name="Bruneel O."/>
            <person name="Chandler M."/>
            <person name="Cleiss J."/>
            <person name="Duran R."/>
            <person name="Elbaz-Poulichet F."/>
            <person name="Fonknechten N."/>
            <person name="Lauga B."/>
            <person name="Mornico D."/>
            <person name="Ortet P."/>
            <person name="Schaeffer C."/>
            <person name="Siguier P."/>
            <person name="Alexander Thil Smith A."/>
            <person name="Van Dorsselaer A."/>
            <person name="Weissenbach J."/>
            <person name="Medigue C."/>
            <person name="Le Paslier D."/>
        </authorList>
    </citation>
    <scope>NUCLEOTIDE SEQUENCE</scope>
</reference>
<dbReference type="InterPro" id="IPR029903">
    <property type="entry name" value="RmlD-like-bd"/>
</dbReference>
<organism evidence="2">
    <name type="scientific">mine drainage metagenome</name>
    <dbReference type="NCBI Taxonomy" id="410659"/>
    <lineage>
        <taxon>unclassified sequences</taxon>
        <taxon>metagenomes</taxon>
        <taxon>ecological metagenomes</taxon>
    </lineage>
</organism>
<dbReference type="Gene3D" id="3.90.25.10">
    <property type="entry name" value="UDP-galactose 4-epimerase, domain 1"/>
    <property type="match status" value="1"/>
</dbReference>
<dbReference type="InterPro" id="IPR005913">
    <property type="entry name" value="dTDP_dehydrorham_reduct"/>
</dbReference>
<evidence type="ECO:0000259" key="1">
    <source>
        <dbReference type="Pfam" id="PF04321"/>
    </source>
</evidence>
<dbReference type="AlphaFoldDB" id="E6QKB3"/>
<accession>E6QKB3</accession>
<dbReference type="Pfam" id="PF04321">
    <property type="entry name" value="RmlD_sub_bind"/>
    <property type="match status" value="1"/>
</dbReference>
<dbReference type="PANTHER" id="PTHR10491">
    <property type="entry name" value="DTDP-4-DEHYDRORHAMNOSE REDUCTASE"/>
    <property type="match status" value="1"/>
</dbReference>
<keyword evidence="2" id="KW-0560">Oxidoreductase</keyword>